<feature type="domain" description="Enoyl reductase (ER)" evidence="1">
    <location>
        <begin position="10"/>
        <end position="303"/>
    </location>
</feature>
<sequence>MRRVQYVINGGPEVLFVEDVPTPVPGPGQLLVRCEAVGVTWPAVRRVREGPEPIPLGGEVAGVVEALGPGVRGFRLGDRVTGLCFEHAYAEHALLADHVVSRVPEHADAVTAVALVRSGLVARRACAAGLIGRGESVLITAAAGAVGTMAIQLARAHGARVVAAVGDKQDKHGFVRTLGADAVVGYDDPSWGEPVDVVLECVGGEVLDKAVRALGRGGRLVTFGAQPGAICSGELMTRGASATGFRMGSPATPSLHACWRDELWDWHREGWLRTRVHAEIPLAQAARAHEVIESRANLGKVVLVVD</sequence>
<dbReference type="RefSeq" id="WP_132626636.1">
    <property type="nucleotide sequence ID" value="NZ_SMKV01000038.1"/>
</dbReference>
<dbReference type="OrthoDB" id="3727682at2"/>
<dbReference type="PANTHER" id="PTHR43677:SF4">
    <property type="entry name" value="QUINONE OXIDOREDUCTASE-LIKE PROTEIN 2"/>
    <property type="match status" value="1"/>
</dbReference>
<dbReference type="Pfam" id="PF13602">
    <property type="entry name" value="ADH_zinc_N_2"/>
    <property type="match status" value="1"/>
</dbReference>
<dbReference type="InterPro" id="IPR036291">
    <property type="entry name" value="NAD(P)-bd_dom_sf"/>
</dbReference>
<dbReference type="EMBL" id="SMKV01000038">
    <property type="protein sequence ID" value="TDC88910.1"/>
    <property type="molecule type" value="Genomic_DNA"/>
</dbReference>
<evidence type="ECO:0000313" key="3">
    <source>
        <dbReference type="Proteomes" id="UP000294744"/>
    </source>
</evidence>
<reference evidence="2 3" key="1">
    <citation type="submission" date="2019-03" db="EMBL/GenBank/DDBJ databases">
        <title>Draft genome sequences of novel Actinobacteria.</title>
        <authorList>
            <person name="Sahin N."/>
            <person name="Ay H."/>
            <person name="Saygin H."/>
        </authorList>
    </citation>
    <scope>NUCLEOTIDE SEQUENCE [LARGE SCALE GENOMIC DNA]</scope>
    <source>
        <strain evidence="2 3">16K404</strain>
    </source>
</reference>
<gene>
    <name evidence="2" type="ORF">E1161_22860</name>
</gene>
<name>A0A4R4UCD3_9PSEU</name>
<dbReference type="PANTHER" id="PTHR43677">
    <property type="entry name" value="SHORT-CHAIN DEHYDROGENASE/REDUCTASE"/>
    <property type="match status" value="1"/>
</dbReference>
<dbReference type="InterPro" id="IPR011032">
    <property type="entry name" value="GroES-like_sf"/>
</dbReference>
<dbReference type="SUPFAM" id="SSF51735">
    <property type="entry name" value="NAD(P)-binding Rossmann-fold domains"/>
    <property type="match status" value="1"/>
</dbReference>
<dbReference type="GO" id="GO:0016491">
    <property type="term" value="F:oxidoreductase activity"/>
    <property type="evidence" value="ECO:0007669"/>
    <property type="project" value="InterPro"/>
</dbReference>
<dbReference type="InterPro" id="IPR051397">
    <property type="entry name" value="Zn-ADH-like_protein"/>
</dbReference>
<dbReference type="CDD" id="cd05289">
    <property type="entry name" value="MDR_like_2"/>
    <property type="match status" value="1"/>
</dbReference>
<accession>A0A4R4UCD3</accession>
<dbReference type="SUPFAM" id="SSF50129">
    <property type="entry name" value="GroES-like"/>
    <property type="match status" value="1"/>
</dbReference>
<dbReference type="Proteomes" id="UP000294744">
    <property type="component" value="Unassembled WGS sequence"/>
</dbReference>
<dbReference type="Gene3D" id="3.90.180.10">
    <property type="entry name" value="Medium-chain alcohol dehydrogenases, catalytic domain"/>
    <property type="match status" value="1"/>
</dbReference>
<proteinExistence type="predicted"/>
<evidence type="ECO:0000259" key="1">
    <source>
        <dbReference type="SMART" id="SM00829"/>
    </source>
</evidence>
<dbReference type="SMART" id="SM00829">
    <property type="entry name" value="PKS_ER"/>
    <property type="match status" value="1"/>
</dbReference>
<comment type="caution">
    <text evidence="2">The sequence shown here is derived from an EMBL/GenBank/DDBJ whole genome shotgun (WGS) entry which is preliminary data.</text>
</comment>
<organism evidence="2 3">
    <name type="scientific">Saccharopolyspora aridisoli</name>
    <dbReference type="NCBI Taxonomy" id="2530385"/>
    <lineage>
        <taxon>Bacteria</taxon>
        <taxon>Bacillati</taxon>
        <taxon>Actinomycetota</taxon>
        <taxon>Actinomycetes</taxon>
        <taxon>Pseudonocardiales</taxon>
        <taxon>Pseudonocardiaceae</taxon>
        <taxon>Saccharopolyspora</taxon>
    </lineage>
</organism>
<evidence type="ECO:0000313" key="2">
    <source>
        <dbReference type="EMBL" id="TDC88910.1"/>
    </source>
</evidence>
<dbReference type="Gene3D" id="3.40.50.720">
    <property type="entry name" value="NAD(P)-binding Rossmann-like Domain"/>
    <property type="match status" value="1"/>
</dbReference>
<dbReference type="InterPro" id="IPR013154">
    <property type="entry name" value="ADH-like_N"/>
</dbReference>
<dbReference type="Pfam" id="PF08240">
    <property type="entry name" value="ADH_N"/>
    <property type="match status" value="1"/>
</dbReference>
<protein>
    <submittedName>
        <fullName evidence="2">Zinc-binding alcohol dehydrogenase family protein</fullName>
    </submittedName>
</protein>
<dbReference type="AlphaFoldDB" id="A0A4R4UCD3"/>
<keyword evidence="3" id="KW-1185">Reference proteome</keyword>
<dbReference type="InterPro" id="IPR020843">
    <property type="entry name" value="ER"/>
</dbReference>